<gene>
    <name evidence="1" type="ORF">FSARC_7382</name>
</gene>
<organism evidence="1 2">
    <name type="scientific">Fusarium sarcochroum</name>
    <dbReference type="NCBI Taxonomy" id="1208366"/>
    <lineage>
        <taxon>Eukaryota</taxon>
        <taxon>Fungi</taxon>
        <taxon>Dikarya</taxon>
        <taxon>Ascomycota</taxon>
        <taxon>Pezizomycotina</taxon>
        <taxon>Sordariomycetes</taxon>
        <taxon>Hypocreomycetidae</taxon>
        <taxon>Hypocreales</taxon>
        <taxon>Nectriaceae</taxon>
        <taxon>Fusarium</taxon>
        <taxon>Fusarium lateritium species complex</taxon>
    </lineage>
</organism>
<comment type="caution">
    <text evidence="1">The sequence shown here is derived from an EMBL/GenBank/DDBJ whole genome shotgun (WGS) entry which is preliminary data.</text>
</comment>
<dbReference type="InterPro" id="IPR011009">
    <property type="entry name" value="Kinase-like_dom_sf"/>
</dbReference>
<evidence type="ECO:0008006" key="3">
    <source>
        <dbReference type="Google" id="ProtNLM"/>
    </source>
</evidence>
<dbReference type="Proteomes" id="UP000622797">
    <property type="component" value="Unassembled WGS sequence"/>
</dbReference>
<dbReference type="OrthoDB" id="4226417at2759"/>
<dbReference type="SUPFAM" id="SSF56112">
    <property type="entry name" value="Protein kinase-like (PK-like)"/>
    <property type="match status" value="1"/>
</dbReference>
<dbReference type="AlphaFoldDB" id="A0A8H4TVB7"/>
<name>A0A8H4TVB7_9HYPO</name>
<keyword evidence="2" id="KW-1185">Reference proteome</keyword>
<protein>
    <recommendedName>
        <fullName evidence="3">Protein kinase domain-containing protein</fullName>
    </recommendedName>
</protein>
<reference evidence="1" key="1">
    <citation type="journal article" date="2020" name="BMC Genomics">
        <title>Correction to: Identification and distribution of gene clusters required for synthesis of sphingolipid metabolism inhibitors in diverse species of the filamentous fungus Fusarium.</title>
        <authorList>
            <person name="Kim H.S."/>
            <person name="Lohmar J.M."/>
            <person name="Busman M."/>
            <person name="Brown D.W."/>
            <person name="Naumann T.A."/>
            <person name="Divon H.H."/>
            <person name="Lysoe E."/>
            <person name="Uhlig S."/>
            <person name="Proctor R.H."/>
        </authorList>
    </citation>
    <scope>NUCLEOTIDE SEQUENCE</scope>
    <source>
        <strain evidence="1">NRRL 20472</strain>
    </source>
</reference>
<reference evidence="1" key="2">
    <citation type="submission" date="2020-05" db="EMBL/GenBank/DDBJ databases">
        <authorList>
            <person name="Kim H.-S."/>
            <person name="Proctor R.H."/>
            <person name="Brown D.W."/>
        </authorList>
    </citation>
    <scope>NUCLEOTIDE SEQUENCE</scope>
    <source>
        <strain evidence="1">NRRL 20472</strain>
    </source>
</reference>
<evidence type="ECO:0000313" key="2">
    <source>
        <dbReference type="Proteomes" id="UP000622797"/>
    </source>
</evidence>
<accession>A0A8H4TVB7</accession>
<proteinExistence type="predicted"/>
<sequence>MQSRRETRFIPITNAVEPLVNVQRPIPKVPDKIKTVVQWQPDTGPPFDLRHKANETPKIDGKSYHEHYRIAFHITLGRNKGVIAAYRVIDPTGTGHRSALLVNVCGSDSRNEIGIAQSIRHDNFVKPIATYGTGNDLMVAYEFVPLSLSEVIANRSLVATELASIIRQVSIYQKISTRAW</sequence>
<dbReference type="EMBL" id="JABEXW010000392">
    <property type="protein sequence ID" value="KAF4964721.1"/>
    <property type="molecule type" value="Genomic_DNA"/>
</dbReference>
<evidence type="ECO:0000313" key="1">
    <source>
        <dbReference type="EMBL" id="KAF4964721.1"/>
    </source>
</evidence>